<organism evidence="10">
    <name type="scientific">mine drainage metagenome</name>
    <dbReference type="NCBI Taxonomy" id="410659"/>
    <lineage>
        <taxon>unclassified sequences</taxon>
        <taxon>metagenomes</taxon>
        <taxon>ecological metagenomes</taxon>
    </lineage>
</organism>
<keyword evidence="4" id="KW-0133">Cell shape</keyword>
<evidence type="ECO:0000256" key="5">
    <source>
        <dbReference type="ARBA" id="ARBA00022984"/>
    </source>
</evidence>
<evidence type="ECO:0000256" key="4">
    <source>
        <dbReference type="ARBA" id="ARBA00022960"/>
    </source>
</evidence>
<evidence type="ECO:0000256" key="1">
    <source>
        <dbReference type="ARBA" id="ARBA00022676"/>
    </source>
</evidence>
<dbReference type="InterPro" id="IPR050396">
    <property type="entry name" value="Glycosyltr_51/Transpeptidase"/>
</dbReference>
<reference evidence="10" key="2">
    <citation type="journal article" date="2014" name="ISME J.">
        <title>Microbial stratification in low pH oxic and suboxic macroscopic growths along an acid mine drainage.</title>
        <authorList>
            <person name="Mendez-Garcia C."/>
            <person name="Mesa V."/>
            <person name="Sprenger R.R."/>
            <person name="Richter M."/>
            <person name="Diez M.S."/>
            <person name="Solano J."/>
            <person name="Bargiela R."/>
            <person name="Golyshina O.V."/>
            <person name="Manteca A."/>
            <person name="Ramos J.L."/>
            <person name="Gallego J.R."/>
            <person name="Llorente I."/>
            <person name="Martins Dos Santos V.A."/>
            <person name="Jensen O.N."/>
            <person name="Pelaez A.I."/>
            <person name="Sanchez J."/>
            <person name="Ferrer M."/>
        </authorList>
    </citation>
    <scope>NUCLEOTIDE SEQUENCE</scope>
</reference>
<evidence type="ECO:0000313" key="10">
    <source>
        <dbReference type="EMBL" id="EQD68009.1"/>
    </source>
</evidence>
<keyword evidence="5" id="KW-0573">Peptidoglycan synthesis</keyword>
<evidence type="ECO:0000256" key="8">
    <source>
        <dbReference type="ARBA" id="ARBA00023316"/>
    </source>
</evidence>
<dbReference type="PANTHER" id="PTHR32282">
    <property type="entry name" value="BINDING PROTEIN TRANSPEPTIDASE, PUTATIVE-RELATED"/>
    <property type="match status" value="1"/>
</dbReference>
<sequence length="87" mass="8899">GGSSGLPPMPGDMTVLVPAPTNGAPPPPRLAPRIIGPRNAYLIASIMQSVIRSGTGQAAMSLGRTDLSGKTGSTNDYRDAWFGGYNA</sequence>
<protein>
    <submittedName>
        <fullName evidence="10">Penicillin-binding protein transpeptidase</fullName>
    </submittedName>
</protein>
<name>T1CKH7_9ZZZZ</name>
<keyword evidence="2" id="KW-0808">Transferase</keyword>
<comment type="caution">
    <text evidence="10">The sequence shown here is derived from an EMBL/GenBank/DDBJ whole genome shotgun (WGS) entry which is preliminary data.</text>
</comment>
<dbReference type="GO" id="GO:0071555">
    <property type="term" value="P:cell wall organization"/>
    <property type="evidence" value="ECO:0007669"/>
    <property type="project" value="UniProtKB-KW"/>
</dbReference>
<dbReference type="GO" id="GO:0008955">
    <property type="term" value="F:peptidoglycan glycosyltransferase activity"/>
    <property type="evidence" value="ECO:0007669"/>
    <property type="project" value="TreeGrafter"/>
</dbReference>
<dbReference type="GO" id="GO:0009252">
    <property type="term" value="P:peptidoglycan biosynthetic process"/>
    <property type="evidence" value="ECO:0007669"/>
    <property type="project" value="UniProtKB-KW"/>
</dbReference>
<keyword evidence="1" id="KW-0328">Glycosyltransferase</keyword>
<reference evidence="10" key="1">
    <citation type="submission" date="2013-08" db="EMBL/GenBank/DDBJ databases">
        <authorList>
            <person name="Mendez C."/>
            <person name="Richter M."/>
            <person name="Ferrer M."/>
            <person name="Sanchez J."/>
        </authorList>
    </citation>
    <scope>NUCLEOTIDE SEQUENCE</scope>
</reference>
<dbReference type="InterPro" id="IPR012338">
    <property type="entry name" value="Beta-lactam/transpept-like"/>
</dbReference>
<keyword evidence="8" id="KW-0961">Cell wall biogenesis/degradation</keyword>
<proteinExistence type="predicted"/>
<gene>
    <name evidence="10" type="ORF">B1B_05733</name>
</gene>
<dbReference type="GO" id="GO:0008360">
    <property type="term" value="P:regulation of cell shape"/>
    <property type="evidence" value="ECO:0007669"/>
    <property type="project" value="UniProtKB-KW"/>
</dbReference>
<dbReference type="GO" id="GO:0030288">
    <property type="term" value="C:outer membrane-bounded periplasmic space"/>
    <property type="evidence" value="ECO:0007669"/>
    <property type="project" value="TreeGrafter"/>
</dbReference>
<dbReference type="AlphaFoldDB" id="T1CKH7"/>
<evidence type="ECO:0000256" key="7">
    <source>
        <dbReference type="ARBA" id="ARBA00023136"/>
    </source>
</evidence>
<keyword evidence="3" id="KW-0812">Transmembrane</keyword>
<dbReference type="Gene3D" id="3.40.710.10">
    <property type="entry name" value="DD-peptidase/beta-lactamase superfamily"/>
    <property type="match status" value="1"/>
</dbReference>
<feature type="non-terminal residue" evidence="10">
    <location>
        <position position="1"/>
    </location>
</feature>
<evidence type="ECO:0000256" key="3">
    <source>
        <dbReference type="ARBA" id="ARBA00022692"/>
    </source>
</evidence>
<dbReference type="PANTHER" id="PTHR32282:SF27">
    <property type="entry name" value="PENICILLIN-BINDING PROTEIN 1A"/>
    <property type="match status" value="1"/>
</dbReference>
<evidence type="ECO:0000256" key="2">
    <source>
        <dbReference type="ARBA" id="ARBA00022679"/>
    </source>
</evidence>
<evidence type="ECO:0000256" key="6">
    <source>
        <dbReference type="ARBA" id="ARBA00022989"/>
    </source>
</evidence>
<feature type="region of interest" description="Disordered" evidence="9">
    <location>
        <begin position="1"/>
        <end position="29"/>
    </location>
</feature>
<dbReference type="EMBL" id="AUZY01003634">
    <property type="protein sequence ID" value="EQD68009.1"/>
    <property type="molecule type" value="Genomic_DNA"/>
</dbReference>
<accession>T1CKH7</accession>
<evidence type="ECO:0000256" key="9">
    <source>
        <dbReference type="SAM" id="MobiDB-lite"/>
    </source>
</evidence>
<keyword evidence="7" id="KW-0472">Membrane</keyword>
<keyword evidence="6" id="KW-1133">Transmembrane helix</keyword>
<dbReference type="SUPFAM" id="SSF56601">
    <property type="entry name" value="beta-lactamase/transpeptidase-like"/>
    <property type="match status" value="1"/>
</dbReference>
<feature type="non-terminal residue" evidence="10">
    <location>
        <position position="87"/>
    </location>
</feature>